<dbReference type="PANTHER" id="PTHR12377:SF0">
    <property type="entry name" value="CYTOSOLIC IRON-SULFUR ASSEMBLY COMPONENT 2B"/>
    <property type="match status" value="1"/>
</dbReference>
<evidence type="ECO:0000313" key="5">
    <source>
        <dbReference type="Proteomes" id="UP000019804"/>
    </source>
</evidence>
<comment type="similarity">
    <text evidence="1">Belongs to the MIP18 family.</text>
</comment>
<proteinExistence type="inferred from homology"/>
<organism evidence="4 5">
    <name type="scientific">Aspergillus ruber (strain CBS 135680)</name>
    <dbReference type="NCBI Taxonomy" id="1388766"/>
    <lineage>
        <taxon>Eukaryota</taxon>
        <taxon>Fungi</taxon>
        <taxon>Dikarya</taxon>
        <taxon>Ascomycota</taxon>
        <taxon>Pezizomycotina</taxon>
        <taxon>Eurotiomycetes</taxon>
        <taxon>Eurotiomycetidae</taxon>
        <taxon>Eurotiales</taxon>
        <taxon>Aspergillaceae</taxon>
        <taxon>Aspergillus</taxon>
        <taxon>Aspergillus subgen. Aspergillus</taxon>
    </lineage>
</organism>
<dbReference type="InterPro" id="IPR034904">
    <property type="entry name" value="FSCA_dom_sf"/>
</dbReference>
<dbReference type="Pfam" id="PF01883">
    <property type="entry name" value="FeS_assembly_P"/>
    <property type="match status" value="1"/>
</dbReference>
<dbReference type="GO" id="GO:0007059">
    <property type="term" value="P:chromosome segregation"/>
    <property type="evidence" value="ECO:0007669"/>
    <property type="project" value="UniProtKB-KW"/>
</dbReference>
<keyword evidence="5" id="KW-1185">Reference proteome</keyword>
<name>A0A017SGX9_ASPRC</name>
<dbReference type="GeneID" id="63699318"/>
<dbReference type="InterPro" id="IPR039796">
    <property type="entry name" value="MIP18"/>
</dbReference>
<accession>A0A017SGX9</accession>
<dbReference type="RefSeq" id="XP_040639597.1">
    <property type="nucleotide sequence ID" value="XM_040784194.1"/>
</dbReference>
<dbReference type="SUPFAM" id="SSF117916">
    <property type="entry name" value="Fe-S cluster assembly (FSCA) domain-like"/>
    <property type="match status" value="1"/>
</dbReference>
<evidence type="ECO:0000256" key="2">
    <source>
        <dbReference type="ARBA" id="ARBA00022829"/>
    </source>
</evidence>
<reference evidence="5" key="1">
    <citation type="journal article" date="2014" name="Nat. Commun.">
        <title>Genomic adaptations of the halophilic Dead Sea filamentous fungus Eurotium rubrum.</title>
        <authorList>
            <person name="Kis-Papo T."/>
            <person name="Weig A.R."/>
            <person name="Riley R."/>
            <person name="Persoh D."/>
            <person name="Salamov A."/>
            <person name="Sun H."/>
            <person name="Lipzen A."/>
            <person name="Wasser S.P."/>
            <person name="Rambold G."/>
            <person name="Grigoriev I.V."/>
            <person name="Nevo E."/>
        </authorList>
    </citation>
    <scope>NUCLEOTIDE SEQUENCE [LARGE SCALE GENOMIC DNA]</scope>
    <source>
        <strain evidence="5">CBS 135680</strain>
    </source>
</reference>
<feature type="domain" description="MIP18 family-like" evidence="3">
    <location>
        <begin position="75"/>
        <end position="159"/>
    </location>
</feature>
<dbReference type="InterPro" id="IPR002744">
    <property type="entry name" value="MIP18-like"/>
</dbReference>
<dbReference type="FunFam" id="3.30.300.130:FF:000007">
    <property type="entry name" value="Cytoplasmic protein required for cell viability"/>
    <property type="match status" value="1"/>
</dbReference>
<dbReference type="HOGENOM" id="CLU_075876_1_0_1"/>
<keyword evidence="2" id="KW-0159">Chromosome partition</keyword>
<evidence type="ECO:0000313" key="4">
    <source>
        <dbReference type="EMBL" id="EYE95909.1"/>
    </source>
</evidence>
<dbReference type="PANTHER" id="PTHR12377">
    <property type="entry name" value="CYTOSOLIC IRON-SULFUR ASSEMBLY COMPONENT 2B-RELATED"/>
    <property type="match status" value="1"/>
</dbReference>
<dbReference type="OrthoDB" id="2746at2759"/>
<dbReference type="AlphaFoldDB" id="A0A017SGX9"/>
<gene>
    <name evidence="4" type="ORF">EURHEDRAFT_454441</name>
</gene>
<dbReference type="EMBL" id="KK088420">
    <property type="protein sequence ID" value="EYE95909.1"/>
    <property type="molecule type" value="Genomic_DNA"/>
</dbReference>
<dbReference type="Gene3D" id="3.30.300.130">
    <property type="entry name" value="Fe-S cluster assembly (FSCA)"/>
    <property type="match status" value="1"/>
</dbReference>
<dbReference type="Proteomes" id="UP000019804">
    <property type="component" value="Unassembled WGS sequence"/>
</dbReference>
<dbReference type="STRING" id="1388766.A0A017SGX9"/>
<dbReference type="GO" id="GO:0051604">
    <property type="term" value="P:protein maturation"/>
    <property type="evidence" value="ECO:0007669"/>
    <property type="project" value="InterPro"/>
</dbReference>
<evidence type="ECO:0000259" key="3">
    <source>
        <dbReference type="Pfam" id="PF01883"/>
    </source>
</evidence>
<sequence length="203" mass="21761">MASEIQNSNPTILNAADLPTRLRPGAPRKSGAYGTGIFTSALPSATNANDPFASCLYLSETSDSEDELMEEPIDEQEIYDLISTISDPEHPISLGALAVVSLPDISIKPSLPNVPESPLRTVTVLITPTITHCSLATVIGLGVRVRLEQSLPPRFRVDVRIKEGTHSTADEVNKQLADKERVAAALENGTLMGVIAKMLETCQ</sequence>
<protein>
    <recommendedName>
        <fullName evidence="3">MIP18 family-like domain-containing protein</fullName>
    </recommendedName>
</protein>
<evidence type="ECO:0000256" key="1">
    <source>
        <dbReference type="ARBA" id="ARBA00010381"/>
    </source>
</evidence>
<dbReference type="Gene3D" id="6.10.250.1280">
    <property type="match status" value="1"/>
</dbReference>